<keyword evidence="7" id="KW-0472">Membrane</keyword>
<dbReference type="PANTHER" id="PTHR45881:SF1">
    <property type="entry name" value="FORK HEAD PROTEIN HOMOLOG 2"/>
    <property type="match status" value="1"/>
</dbReference>
<name>A0A0N5AGV5_9BILA</name>
<organism evidence="9 10">
    <name type="scientific">Syphacia muris</name>
    <dbReference type="NCBI Taxonomy" id="451379"/>
    <lineage>
        <taxon>Eukaryota</taxon>
        <taxon>Metazoa</taxon>
        <taxon>Ecdysozoa</taxon>
        <taxon>Nematoda</taxon>
        <taxon>Chromadorea</taxon>
        <taxon>Rhabditida</taxon>
        <taxon>Spirurina</taxon>
        <taxon>Oxyuridomorpha</taxon>
        <taxon>Oxyuroidea</taxon>
        <taxon>Oxyuridae</taxon>
        <taxon>Syphacia</taxon>
    </lineage>
</organism>
<evidence type="ECO:0000313" key="10">
    <source>
        <dbReference type="WBParaSite" id="SMUV_0000358101-mRNA-1"/>
    </source>
</evidence>
<evidence type="ECO:0000256" key="4">
    <source>
        <dbReference type="ARBA" id="ARBA00023163"/>
    </source>
</evidence>
<dbReference type="SMART" id="SM00339">
    <property type="entry name" value="FH"/>
    <property type="match status" value="1"/>
</dbReference>
<evidence type="ECO:0000256" key="6">
    <source>
        <dbReference type="PROSITE-ProRule" id="PRU00089"/>
    </source>
</evidence>
<reference evidence="10" key="1">
    <citation type="submission" date="2017-02" db="UniProtKB">
        <authorList>
            <consortium name="WormBaseParasite"/>
        </authorList>
    </citation>
    <scope>IDENTIFICATION</scope>
</reference>
<dbReference type="InterPro" id="IPR036390">
    <property type="entry name" value="WH_DNA-bd_sf"/>
</dbReference>
<dbReference type="InterPro" id="IPR001766">
    <property type="entry name" value="Fork_head_dom"/>
</dbReference>
<accession>A0A0N5AGV5</accession>
<dbReference type="Gene3D" id="1.10.10.10">
    <property type="entry name" value="Winged helix-like DNA-binding domain superfamily/Winged helix DNA-binding domain"/>
    <property type="match status" value="1"/>
</dbReference>
<evidence type="ECO:0000256" key="5">
    <source>
        <dbReference type="ARBA" id="ARBA00023242"/>
    </source>
</evidence>
<dbReference type="InterPro" id="IPR030456">
    <property type="entry name" value="TF_fork_head_CS_2"/>
</dbReference>
<dbReference type="PROSITE" id="PS50039">
    <property type="entry name" value="FORK_HEAD_3"/>
    <property type="match status" value="1"/>
</dbReference>
<proteinExistence type="predicted"/>
<dbReference type="PROSITE" id="PS00657">
    <property type="entry name" value="FORK_HEAD_1"/>
    <property type="match status" value="1"/>
</dbReference>
<evidence type="ECO:0000256" key="7">
    <source>
        <dbReference type="SAM" id="Phobius"/>
    </source>
</evidence>
<evidence type="ECO:0000256" key="3">
    <source>
        <dbReference type="ARBA" id="ARBA00023125"/>
    </source>
</evidence>
<keyword evidence="4" id="KW-0804">Transcription</keyword>
<keyword evidence="3 6" id="KW-0238">DNA-binding</keyword>
<evidence type="ECO:0000256" key="1">
    <source>
        <dbReference type="ARBA" id="ARBA00004123"/>
    </source>
</evidence>
<feature type="domain" description="Fork-head" evidence="8">
    <location>
        <begin position="27"/>
        <end position="88"/>
    </location>
</feature>
<sequence length="106" mass="12403">LYNLYTLSICRVLLSNSTEITSKNSAKPPYSYAQLIAQAIMSTPDKQITLSGIYSFIIQKYPWYQTCDRGWQNSIRHNLSLSRYFIKVFFTTAFCYGMNMQVVFLW</sequence>
<evidence type="ECO:0000259" key="8">
    <source>
        <dbReference type="PROSITE" id="PS50039"/>
    </source>
</evidence>
<dbReference type="STRING" id="451379.A0A0N5AGV5"/>
<dbReference type="InterPro" id="IPR036388">
    <property type="entry name" value="WH-like_DNA-bd_sf"/>
</dbReference>
<keyword evidence="7" id="KW-0812">Transmembrane</keyword>
<feature type="transmembrane region" description="Helical" evidence="7">
    <location>
        <begin position="84"/>
        <end position="104"/>
    </location>
</feature>
<evidence type="ECO:0000256" key="2">
    <source>
        <dbReference type="ARBA" id="ARBA00023015"/>
    </source>
</evidence>
<dbReference type="GO" id="GO:0000981">
    <property type="term" value="F:DNA-binding transcription factor activity, RNA polymerase II-specific"/>
    <property type="evidence" value="ECO:0007669"/>
    <property type="project" value="TreeGrafter"/>
</dbReference>
<dbReference type="Proteomes" id="UP000046393">
    <property type="component" value="Unplaced"/>
</dbReference>
<dbReference type="AlphaFoldDB" id="A0A0N5AGV5"/>
<protein>
    <submittedName>
        <fullName evidence="10">Fork-head domain-containing protein</fullName>
    </submittedName>
</protein>
<dbReference type="PRINTS" id="PR00053">
    <property type="entry name" value="FORKHEAD"/>
</dbReference>
<comment type="subcellular location">
    <subcellularLocation>
        <location evidence="1 6">Nucleus</location>
    </subcellularLocation>
</comment>
<keyword evidence="7" id="KW-1133">Transmembrane helix</keyword>
<keyword evidence="9" id="KW-1185">Reference proteome</keyword>
<feature type="DNA-binding region" description="Fork-head" evidence="6">
    <location>
        <begin position="27"/>
        <end position="88"/>
    </location>
</feature>
<dbReference type="Pfam" id="PF00250">
    <property type="entry name" value="Forkhead"/>
    <property type="match status" value="1"/>
</dbReference>
<keyword evidence="2" id="KW-0805">Transcription regulation</keyword>
<dbReference type="PROSITE" id="PS00658">
    <property type="entry name" value="FORK_HEAD_2"/>
    <property type="match status" value="1"/>
</dbReference>
<dbReference type="GO" id="GO:0005634">
    <property type="term" value="C:nucleus"/>
    <property type="evidence" value="ECO:0007669"/>
    <property type="project" value="UniProtKB-SubCell"/>
</dbReference>
<keyword evidence="5 6" id="KW-0539">Nucleus</keyword>
<evidence type="ECO:0000313" key="9">
    <source>
        <dbReference type="Proteomes" id="UP000046393"/>
    </source>
</evidence>
<dbReference type="InterPro" id="IPR018122">
    <property type="entry name" value="TF_fork_head_CS_1"/>
</dbReference>
<dbReference type="GO" id="GO:0000978">
    <property type="term" value="F:RNA polymerase II cis-regulatory region sequence-specific DNA binding"/>
    <property type="evidence" value="ECO:0007669"/>
    <property type="project" value="TreeGrafter"/>
</dbReference>
<dbReference type="SUPFAM" id="SSF46785">
    <property type="entry name" value="Winged helix' DNA-binding domain"/>
    <property type="match status" value="1"/>
</dbReference>
<dbReference type="PANTHER" id="PTHR45881">
    <property type="entry name" value="CHECKPOINT SUPPRESSOR 1-LIKE, ISOFORM A-RELATED"/>
    <property type="match status" value="1"/>
</dbReference>
<dbReference type="WBParaSite" id="SMUV_0000358101-mRNA-1">
    <property type="protein sequence ID" value="SMUV_0000358101-mRNA-1"/>
    <property type="gene ID" value="SMUV_0000358101"/>
</dbReference>